<dbReference type="InterPro" id="IPR025110">
    <property type="entry name" value="AMP-bd_C"/>
</dbReference>
<proteinExistence type="predicted"/>
<organism evidence="3 4">
    <name type="scientific">Alteromonas genovensis</name>
    <dbReference type="NCBI Taxonomy" id="471225"/>
    <lineage>
        <taxon>Bacteria</taxon>
        <taxon>Pseudomonadati</taxon>
        <taxon>Pseudomonadota</taxon>
        <taxon>Gammaproteobacteria</taxon>
        <taxon>Alteromonadales</taxon>
        <taxon>Alteromonadaceae</taxon>
        <taxon>Alteromonas/Salinimonas group</taxon>
        <taxon>Alteromonas</taxon>
    </lineage>
</organism>
<dbReference type="PANTHER" id="PTHR43201:SF32">
    <property type="entry name" value="2-SUCCINYLBENZOATE--COA LIGASE, CHLOROPLASTIC_PEROXISOMAL"/>
    <property type="match status" value="1"/>
</dbReference>
<evidence type="ECO:0000259" key="2">
    <source>
        <dbReference type="Pfam" id="PF13193"/>
    </source>
</evidence>
<dbReference type="GO" id="GO:0031956">
    <property type="term" value="F:medium-chain fatty acid-CoA ligase activity"/>
    <property type="evidence" value="ECO:0007669"/>
    <property type="project" value="TreeGrafter"/>
</dbReference>
<dbReference type="Proteomes" id="UP000471381">
    <property type="component" value="Unassembled WGS sequence"/>
</dbReference>
<feature type="domain" description="AMP-binding enzyme C-terminal" evidence="2">
    <location>
        <begin position="349"/>
        <end position="428"/>
    </location>
</feature>
<keyword evidence="4" id="KW-1185">Reference proteome</keyword>
<dbReference type="Pfam" id="PF13193">
    <property type="entry name" value="AMP-binding_C"/>
    <property type="match status" value="1"/>
</dbReference>
<dbReference type="PANTHER" id="PTHR43201">
    <property type="entry name" value="ACYL-COA SYNTHETASE"/>
    <property type="match status" value="1"/>
</dbReference>
<gene>
    <name evidence="3" type="ORF">GTQ48_03930</name>
</gene>
<dbReference type="Gene3D" id="3.30.300.30">
    <property type="match status" value="1"/>
</dbReference>
<evidence type="ECO:0000313" key="3">
    <source>
        <dbReference type="EMBL" id="NDW14682.1"/>
    </source>
</evidence>
<dbReference type="InterPro" id="IPR000873">
    <property type="entry name" value="AMP-dep_synth/lig_dom"/>
</dbReference>
<dbReference type="RefSeq" id="WP_163105263.1">
    <property type="nucleotide sequence ID" value="NZ_JAAAWO010000002.1"/>
</dbReference>
<protein>
    <submittedName>
        <fullName evidence="3">AMP-binding protein</fullName>
    </submittedName>
</protein>
<dbReference type="InterPro" id="IPR042099">
    <property type="entry name" value="ANL_N_sf"/>
</dbReference>
<dbReference type="EMBL" id="JAAAWO010000002">
    <property type="protein sequence ID" value="NDW14682.1"/>
    <property type="molecule type" value="Genomic_DNA"/>
</dbReference>
<reference evidence="3 4" key="1">
    <citation type="submission" date="2020-01" db="EMBL/GenBank/DDBJ databases">
        <title>Genomes of bacteria type strains.</title>
        <authorList>
            <person name="Chen J."/>
            <person name="Zhu S."/>
            <person name="Yang J."/>
        </authorList>
    </citation>
    <scope>NUCLEOTIDE SEQUENCE [LARGE SCALE GENOMIC DNA]</scope>
    <source>
        <strain evidence="3 4">LMG 24078</strain>
    </source>
</reference>
<dbReference type="Pfam" id="PF00501">
    <property type="entry name" value="AMP-binding"/>
    <property type="match status" value="1"/>
</dbReference>
<dbReference type="AlphaFoldDB" id="A0A6N9TDY3"/>
<accession>A0A6N9TDY3</accession>
<dbReference type="SUPFAM" id="SSF56801">
    <property type="entry name" value="Acetyl-CoA synthetase-like"/>
    <property type="match status" value="1"/>
</dbReference>
<evidence type="ECO:0000313" key="4">
    <source>
        <dbReference type="Proteomes" id="UP000471381"/>
    </source>
</evidence>
<comment type="caution">
    <text evidence="3">The sequence shown here is derived from an EMBL/GenBank/DDBJ whole genome shotgun (WGS) entry which is preliminary data.</text>
</comment>
<dbReference type="InterPro" id="IPR045851">
    <property type="entry name" value="AMP-bd_C_sf"/>
</dbReference>
<dbReference type="GO" id="GO:0006631">
    <property type="term" value="P:fatty acid metabolic process"/>
    <property type="evidence" value="ECO:0007669"/>
    <property type="project" value="TreeGrafter"/>
</dbReference>
<feature type="domain" description="AMP-dependent synthetase/ligase" evidence="1">
    <location>
        <begin position="108"/>
        <end position="263"/>
    </location>
</feature>
<sequence>MTTLLQQLDTFDGAAITLPNGDTISFSSIVSVSNVLREEIKAVATKSADALVNNSHQNDAETKDRELPFSSLTEFVIGLLALEGWVEEFSILSDRFIYSPPSTLGEKSAVNSTWFLFTSGTTGKPKQIAHTTKSICASLRLRGHSKQSCWALTYKPSKFAGIQVILQSLLSGDCLVDCSSGSPDEKVALLKETKASAISATPSWWRQLLMTNSIDSLNLTHITLGGETADQHLLSTLSTCFPSAKIFHIYASTEAGVGFAVSDNKAGFPKSWVENGVNRNYLRIKQNILWIKPWFDAARLNNAGAIECDDEGYINTQDVVLVEGERVFFKGRLNGTINVGGHKVFPETVESVLLSSPLVAQARVYGKENKILGSVVVADIVLSKPPANADNKKIKLSILLYCKTHLDRKDMPTKINVVDTLALSDSGKLVRATS</sequence>
<evidence type="ECO:0000259" key="1">
    <source>
        <dbReference type="Pfam" id="PF00501"/>
    </source>
</evidence>
<name>A0A6N9TDY3_9ALTE</name>
<dbReference type="Gene3D" id="3.40.50.12780">
    <property type="entry name" value="N-terminal domain of ligase-like"/>
    <property type="match status" value="1"/>
</dbReference>